<proteinExistence type="predicted"/>
<gene>
    <name evidence="1" type="ORF">JOE21_003418</name>
</gene>
<evidence type="ECO:0000313" key="1">
    <source>
        <dbReference type="EMBL" id="MDR6227403.1"/>
    </source>
</evidence>
<reference evidence="1 2" key="1">
    <citation type="submission" date="2023-07" db="EMBL/GenBank/DDBJ databases">
        <title>Genomic Encyclopedia of Type Strains, Phase IV (KMG-IV): sequencing the most valuable type-strain genomes for metagenomic binning, comparative biology and taxonomic classification.</title>
        <authorList>
            <person name="Goeker M."/>
        </authorList>
    </citation>
    <scope>NUCLEOTIDE SEQUENCE [LARGE SCALE GENOMIC DNA]</scope>
    <source>
        <strain evidence="1 2">DSM 45903</strain>
    </source>
</reference>
<evidence type="ECO:0000313" key="2">
    <source>
        <dbReference type="Proteomes" id="UP001185012"/>
    </source>
</evidence>
<dbReference type="Gene3D" id="3.75.10.10">
    <property type="entry name" value="L-arginine/glycine Amidinotransferase, Chain A"/>
    <property type="match status" value="1"/>
</dbReference>
<organism evidence="1 2">
    <name type="scientific">Desmospora profundinema</name>
    <dbReference type="NCBI Taxonomy" id="1571184"/>
    <lineage>
        <taxon>Bacteria</taxon>
        <taxon>Bacillati</taxon>
        <taxon>Bacillota</taxon>
        <taxon>Bacilli</taxon>
        <taxon>Bacillales</taxon>
        <taxon>Thermoactinomycetaceae</taxon>
        <taxon>Desmospora</taxon>
    </lineage>
</organism>
<sequence length="283" mass="32586">MIPTTLASAPPRCFTEYGRLEHVLLCPPTYFQIRDVINQTQRHFVDDINLEKADTQHRHFMECLQREGVEVELLPAEKRFPEQVFTRDIGFTLGSHLFVARMDENVRKGEETLLQKWLTNRGIPHSPIPIGSIEGGDVLVDDDIIWIGDSGRTSRTAIEYLRITLPHFRVISLSFPEKYLHLDCVFNILSHREALVYPPAFPDSDLRRLSSRYHLIEVEAEEQFTLGTNILSIGNRTVISQPINPRVNRKLRQRGFRVLEVELSEIIKSGGAFRCCSLPLRRT</sequence>
<dbReference type="PANTHER" id="PTHR47271:SF2">
    <property type="entry name" value="ARGININE DEIMINASE"/>
    <property type="match status" value="1"/>
</dbReference>
<comment type="caution">
    <text evidence="1">The sequence shown here is derived from an EMBL/GenBank/DDBJ whole genome shotgun (WGS) entry which is preliminary data.</text>
</comment>
<dbReference type="Pfam" id="PF19420">
    <property type="entry name" value="DDAH_eukar"/>
    <property type="match status" value="1"/>
</dbReference>
<dbReference type="RefSeq" id="WP_309868429.1">
    <property type="nucleotide sequence ID" value="NZ_JAVDQG010000009.1"/>
</dbReference>
<dbReference type="EMBL" id="JAVDQG010000009">
    <property type="protein sequence ID" value="MDR6227403.1"/>
    <property type="molecule type" value="Genomic_DNA"/>
</dbReference>
<name>A0ABU1ISH8_9BACL</name>
<dbReference type="PANTHER" id="PTHR47271">
    <property type="entry name" value="ARGININE DEIMINASE"/>
    <property type="match status" value="1"/>
</dbReference>
<dbReference type="SUPFAM" id="SSF55909">
    <property type="entry name" value="Pentein"/>
    <property type="match status" value="1"/>
</dbReference>
<dbReference type="Proteomes" id="UP001185012">
    <property type="component" value="Unassembled WGS sequence"/>
</dbReference>
<keyword evidence="2" id="KW-1185">Reference proteome</keyword>
<accession>A0ABU1ISH8</accession>
<protein>
    <submittedName>
        <fullName evidence="1">N-dimethylarginine dimethylaminohydrolase</fullName>
    </submittedName>
</protein>